<evidence type="ECO:0000313" key="2">
    <source>
        <dbReference type="Proteomes" id="UP000326702"/>
    </source>
</evidence>
<name>A0A5P9Q7V8_9MICO</name>
<dbReference type="EMBL" id="CP045529">
    <property type="protein sequence ID" value="QFU97180.1"/>
    <property type="molecule type" value="Genomic_DNA"/>
</dbReference>
<protein>
    <submittedName>
        <fullName evidence="1">Uncharacterized protein</fullName>
    </submittedName>
</protein>
<evidence type="ECO:0000313" key="1">
    <source>
        <dbReference type="EMBL" id="QFU97180.1"/>
    </source>
</evidence>
<sequence length="202" mass="21242">MGWVPSYAQGMMPTVAGDVEPAGASSHPWDVPTELVGASTVAQTLDLHVRYGEQVVRAGLVGPGYATGNGRLVTRQAVEALARRPARGAADLPPALVLRAGPPRWTGDHWAGIHSAMPDAAVAECALRWWAVATPSRLTGHLVVVAVAGFAVWVGRVQGHVRAAGRVGLVAARADHRDADAEQYYTSRLKLPRGAVTVRVGL</sequence>
<accession>A0A5P9Q7V8</accession>
<dbReference type="AlphaFoldDB" id="A0A5P9Q7V8"/>
<keyword evidence="2" id="KW-1185">Reference proteome</keyword>
<organism evidence="1 2">
    <name type="scientific">Luteimicrobium xylanilyticum</name>
    <dbReference type="NCBI Taxonomy" id="1133546"/>
    <lineage>
        <taxon>Bacteria</taxon>
        <taxon>Bacillati</taxon>
        <taxon>Actinomycetota</taxon>
        <taxon>Actinomycetes</taxon>
        <taxon>Micrococcales</taxon>
        <taxon>Luteimicrobium</taxon>
    </lineage>
</organism>
<proteinExistence type="predicted"/>
<gene>
    <name evidence="1" type="ORF">KDY119_00674</name>
</gene>
<dbReference type="KEGG" id="lxl:KDY119_00674"/>
<reference evidence="1 2" key="1">
    <citation type="submission" date="2019-10" db="EMBL/GenBank/DDBJ databases">
        <title>Genome sequence of Luteimicrobium xylanilyticum HY-24.</title>
        <authorList>
            <person name="Kim D.Y."/>
            <person name="Park H.-Y."/>
        </authorList>
    </citation>
    <scope>NUCLEOTIDE SEQUENCE [LARGE SCALE GENOMIC DNA]</scope>
    <source>
        <strain evidence="1 2">HY-24</strain>
    </source>
</reference>
<dbReference type="Proteomes" id="UP000326702">
    <property type="component" value="Chromosome"/>
</dbReference>